<proteinExistence type="predicted"/>
<dbReference type="PROSITE" id="PS50005">
    <property type="entry name" value="TPR"/>
    <property type="match status" value="1"/>
</dbReference>
<dbReference type="EMBL" id="UINC01056652">
    <property type="protein sequence ID" value="SVB76931.1"/>
    <property type="molecule type" value="Genomic_DNA"/>
</dbReference>
<name>A0A382GRY0_9ZZZZ</name>
<dbReference type="Gene3D" id="1.25.40.10">
    <property type="entry name" value="Tetratricopeptide repeat domain"/>
    <property type="match status" value="1"/>
</dbReference>
<reference evidence="1" key="1">
    <citation type="submission" date="2018-05" db="EMBL/GenBank/DDBJ databases">
        <authorList>
            <person name="Lanie J.A."/>
            <person name="Ng W.-L."/>
            <person name="Kazmierczak K.M."/>
            <person name="Andrzejewski T.M."/>
            <person name="Davidsen T.M."/>
            <person name="Wayne K.J."/>
            <person name="Tettelin H."/>
            <person name="Glass J.I."/>
            <person name="Rusch D."/>
            <person name="Podicherti R."/>
            <person name="Tsui H.-C.T."/>
            <person name="Winkler M.E."/>
        </authorList>
    </citation>
    <scope>NUCLEOTIDE SEQUENCE</scope>
</reference>
<protein>
    <submittedName>
        <fullName evidence="1">Uncharacterized protein</fullName>
    </submittedName>
</protein>
<dbReference type="SUPFAM" id="SSF48452">
    <property type="entry name" value="TPR-like"/>
    <property type="match status" value="1"/>
</dbReference>
<dbReference type="GO" id="GO:0009507">
    <property type="term" value="C:chloroplast"/>
    <property type="evidence" value="ECO:0007669"/>
    <property type="project" value="TreeGrafter"/>
</dbReference>
<dbReference type="InterPro" id="IPR011990">
    <property type="entry name" value="TPR-like_helical_dom_sf"/>
</dbReference>
<evidence type="ECO:0000313" key="1">
    <source>
        <dbReference type="EMBL" id="SVB76931.1"/>
    </source>
</evidence>
<sequence length="225" mass="25303">MKRTIVFLALVMGLNTDLLAADDEAVQKLFVKARAASRKSDHAGVVKHLSAALALKPDENTRGGAHQARGEAYFKMAKIKESIADFDAYLKIRPNQDPYHWQRGISYYYSGEFKKGHEQFERHQTVNSNDVENAVWHFLCKLRATDFKTAQKALIPIKGDGRVPMMEVHALFAGKSTPKKVMAKAMAGKVDEARRARQVFYANLYLALWFEANGDAKEAAKYLVP</sequence>
<feature type="non-terminal residue" evidence="1">
    <location>
        <position position="225"/>
    </location>
</feature>
<dbReference type="PANTHER" id="PTHR47908:SF2">
    <property type="entry name" value="TETRATRICOPEPTIDE REPEAT (TPR)-LIKE SUPERFAMILY PROTEIN"/>
    <property type="match status" value="1"/>
</dbReference>
<gene>
    <name evidence="1" type="ORF">METZ01_LOCUS229785</name>
</gene>
<organism evidence="1">
    <name type="scientific">marine metagenome</name>
    <dbReference type="NCBI Taxonomy" id="408172"/>
    <lineage>
        <taxon>unclassified sequences</taxon>
        <taxon>metagenomes</taxon>
        <taxon>ecological metagenomes</taxon>
    </lineage>
</organism>
<dbReference type="AlphaFoldDB" id="A0A382GRY0"/>
<dbReference type="InterPro" id="IPR019734">
    <property type="entry name" value="TPR_rpt"/>
</dbReference>
<dbReference type="PANTHER" id="PTHR47908">
    <property type="match status" value="1"/>
</dbReference>
<dbReference type="SMART" id="SM00028">
    <property type="entry name" value="TPR"/>
    <property type="match status" value="3"/>
</dbReference>
<accession>A0A382GRY0</accession>